<evidence type="ECO:0000256" key="1">
    <source>
        <dbReference type="ARBA" id="ARBA00001971"/>
    </source>
</evidence>
<dbReference type="Pfam" id="PF06628">
    <property type="entry name" value="Catalase-rel"/>
    <property type="match status" value="1"/>
</dbReference>
<comment type="function">
    <text evidence="10">Decomposes hydrogen peroxide into water and oxygen; serves to protect cells from the toxic effects of hydrogen peroxide.</text>
</comment>
<keyword evidence="7 10" id="KW-0560">Oxidoreductase</keyword>
<dbReference type="SMART" id="SM01060">
    <property type="entry name" value="Catalase"/>
    <property type="match status" value="1"/>
</dbReference>
<evidence type="ECO:0000313" key="14">
    <source>
        <dbReference type="EMBL" id="GAA3977449.1"/>
    </source>
</evidence>
<dbReference type="Gene3D" id="2.40.180.10">
    <property type="entry name" value="Catalase core domain"/>
    <property type="match status" value="1"/>
</dbReference>
<dbReference type="InterPro" id="IPR024712">
    <property type="entry name" value="Catalase_clade2"/>
</dbReference>
<keyword evidence="5 10" id="KW-0349">Heme</keyword>
<dbReference type="PANTHER" id="PTHR42821:SF1">
    <property type="entry name" value="CATALASE-B"/>
    <property type="match status" value="1"/>
</dbReference>
<evidence type="ECO:0000256" key="4">
    <source>
        <dbReference type="ARBA" id="ARBA00022559"/>
    </source>
</evidence>
<evidence type="ECO:0000256" key="11">
    <source>
        <dbReference type="RuleBase" id="RU000498"/>
    </source>
</evidence>
<dbReference type="SUPFAM" id="SSF56634">
    <property type="entry name" value="Heme-dependent catalase-like"/>
    <property type="match status" value="1"/>
</dbReference>
<dbReference type="SUPFAM" id="SSF52317">
    <property type="entry name" value="Class I glutamine amidotransferase-like"/>
    <property type="match status" value="1"/>
</dbReference>
<dbReference type="PROSITE" id="PS51402">
    <property type="entry name" value="CATALASE_3"/>
    <property type="match status" value="1"/>
</dbReference>
<keyword evidence="8 10" id="KW-0408">Iron</keyword>
<evidence type="ECO:0000256" key="2">
    <source>
        <dbReference type="ARBA" id="ARBA00010660"/>
    </source>
</evidence>
<keyword evidence="9 10" id="KW-0376">Hydrogen peroxide</keyword>
<dbReference type="PANTHER" id="PTHR42821">
    <property type="entry name" value="CATALASE"/>
    <property type="match status" value="1"/>
</dbReference>
<organism evidence="14 15">
    <name type="scientific">Pedobacter ginsengiterrae</name>
    <dbReference type="NCBI Taxonomy" id="871696"/>
    <lineage>
        <taxon>Bacteria</taxon>
        <taxon>Pseudomonadati</taxon>
        <taxon>Bacteroidota</taxon>
        <taxon>Sphingobacteriia</taxon>
        <taxon>Sphingobacteriales</taxon>
        <taxon>Sphingobacteriaceae</taxon>
        <taxon>Pedobacter</taxon>
    </lineage>
</organism>
<dbReference type="InterPro" id="IPR018028">
    <property type="entry name" value="Catalase"/>
</dbReference>
<dbReference type="Gene3D" id="1.20.1370.20">
    <property type="match status" value="1"/>
</dbReference>
<evidence type="ECO:0000256" key="8">
    <source>
        <dbReference type="ARBA" id="ARBA00023004"/>
    </source>
</evidence>
<evidence type="ECO:0000256" key="10">
    <source>
        <dbReference type="PIRNR" id="PIRNR038927"/>
    </source>
</evidence>
<dbReference type="InterPro" id="IPR020835">
    <property type="entry name" value="Catalase_sf"/>
</dbReference>
<dbReference type="CDD" id="cd08155">
    <property type="entry name" value="catalase_clade_2"/>
    <property type="match status" value="1"/>
</dbReference>
<evidence type="ECO:0000256" key="3">
    <source>
        <dbReference type="ARBA" id="ARBA00012314"/>
    </source>
</evidence>
<dbReference type="Gene3D" id="3.40.50.880">
    <property type="match status" value="1"/>
</dbReference>
<feature type="region of interest" description="Disordered" evidence="12">
    <location>
        <begin position="1"/>
        <end position="29"/>
    </location>
</feature>
<comment type="similarity">
    <text evidence="2">Belongs to the catalase family. HPII subfamily.</text>
</comment>
<evidence type="ECO:0000259" key="13">
    <source>
        <dbReference type="SMART" id="SM01060"/>
    </source>
</evidence>
<evidence type="ECO:0000256" key="6">
    <source>
        <dbReference type="ARBA" id="ARBA00022723"/>
    </source>
</evidence>
<proteinExistence type="inferred from homology"/>
<dbReference type="Pfam" id="PF18011">
    <property type="entry name" value="Catalase_C"/>
    <property type="match status" value="1"/>
</dbReference>
<comment type="cofactor">
    <cofactor evidence="1 10">
        <name>heme</name>
        <dbReference type="ChEBI" id="CHEBI:30413"/>
    </cofactor>
</comment>
<sequence length="730" mass="81611">MAKKTSQKNSASAQQENDKTTKLQSFTTDASDQFMTTNHGLKINDDQNSLKSGDRGATLLEDFILREKITHFDHERIPERIVHARGSAAHGVFKVYEDMSKWTKAAFLCNPGEETPVFVRFSTVAGSRGSTDLARDVRGFAVKFYTQEGNFDLVGNNMPVFFIQDAIKFPDLIHAVKPEPDNEMPQAASAHDTFWDFISQMPESAHMIMWAMSDRALPRSYRMMEGFGVHTFRFVNQQGVSNFVKFHWKPLLGVHAVAWDEAQNISGKDPDFHRRDLWDAIESGAFPEWELGVQIVPEEDEFKFDFDILDPTKLIPEELVPVQRIGKMTLNRNPENFFAETEQVAFHVGHVVPGIDFTNDPLLQGRLFSYTDTQLIRLGGPNFHEIPINRPIIPVHNNQRDGYMRQTINRGKTSYGPNALGNNDPLQAKGSEGGFVSYNERIDAKKIRARSRSFFDHFSQARLFFNSQSDAERNHIIDALSFELGKVKAVPVRERMLAVLVQIDKSLAAEVAFALGLHIPKIGLDELNNSIPADADPKDYTSLNPKGSLSKSDALSMAGTVKNTIQTRKVAILAADGVDEKSLSKVKDTLIAQGAVVHIIAPKLGHIISKGDQQITPDESFLTAASVLYDAVYIPGGSNSVATLEAEANAVHFLNEAFKHCKAIAADDEAIQVLESTYFFKKLPAEYSTDTVLREGVIVSSDINSLKDIFIKMIAMHRFWDRENPRKIPA</sequence>
<comment type="catalytic activity">
    <reaction evidence="10 11">
        <text>2 H2O2 = O2 + 2 H2O</text>
        <dbReference type="Rhea" id="RHEA:20309"/>
        <dbReference type="ChEBI" id="CHEBI:15377"/>
        <dbReference type="ChEBI" id="CHEBI:15379"/>
        <dbReference type="ChEBI" id="CHEBI:16240"/>
        <dbReference type="EC" id="1.11.1.6"/>
    </reaction>
</comment>
<evidence type="ECO:0000313" key="15">
    <source>
        <dbReference type="Proteomes" id="UP001501081"/>
    </source>
</evidence>
<dbReference type="PROSITE" id="PS00437">
    <property type="entry name" value="CATALASE_1"/>
    <property type="match status" value="1"/>
</dbReference>
<protein>
    <recommendedName>
        <fullName evidence="3 10">Catalase</fullName>
        <ecNumber evidence="3 10">1.11.1.6</ecNumber>
    </recommendedName>
</protein>
<dbReference type="RefSeq" id="WP_344768668.1">
    <property type="nucleotide sequence ID" value="NZ_BAABAK010000016.1"/>
</dbReference>
<keyword evidence="4 10" id="KW-0575">Peroxidase</keyword>
<dbReference type="PROSITE" id="PS00438">
    <property type="entry name" value="CATALASE_2"/>
    <property type="match status" value="1"/>
</dbReference>
<dbReference type="Pfam" id="PF00199">
    <property type="entry name" value="Catalase"/>
    <property type="match status" value="1"/>
</dbReference>
<keyword evidence="6 10" id="KW-0479">Metal-binding</keyword>
<accession>A0ABP7Q6S9</accession>
<evidence type="ECO:0000256" key="12">
    <source>
        <dbReference type="SAM" id="MobiDB-lite"/>
    </source>
</evidence>
<feature type="domain" description="Catalase core" evidence="13">
    <location>
        <begin position="36"/>
        <end position="424"/>
    </location>
</feature>
<dbReference type="CDD" id="cd03132">
    <property type="entry name" value="GATase1_catalase"/>
    <property type="match status" value="1"/>
</dbReference>
<dbReference type="InterPro" id="IPR024708">
    <property type="entry name" value="Catalase_AS"/>
</dbReference>
<gene>
    <name evidence="14" type="ORF">GCM10022246_32180</name>
</gene>
<dbReference type="InterPro" id="IPR011614">
    <property type="entry name" value="Catalase_core"/>
</dbReference>
<evidence type="ECO:0000256" key="7">
    <source>
        <dbReference type="ARBA" id="ARBA00023002"/>
    </source>
</evidence>
<dbReference type="Proteomes" id="UP001501081">
    <property type="component" value="Unassembled WGS sequence"/>
</dbReference>
<reference evidence="15" key="1">
    <citation type="journal article" date="2019" name="Int. J. Syst. Evol. Microbiol.">
        <title>The Global Catalogue of Microorganisms (GCM) 10K type strain sequencing project: providing services to taxonomists for standard genome sequencing and annotation.</title>
        <authorList>
            <consortium name="The Broad Institute Genomics Platform"/>
            <consortium name="The Broad Institute Genome Sequencing Center for Infectious Disease"/>
            <person name="Wu L."/>
            <person name="Ma J."/>
        </authorList>
    </citation>
    <scope>NUCLEOTIDE SEQUENCE [LARGE SCALE GENOMIC DNA]</scope>
    <source>
        <strain evidence="15">JCM 17338</strain>
    </source>
</reference>
<dbReference type="InterPro" id="IPR010582">
    <property type="entry name" value="Catalase_immune_responsive"/>
</dbReference>
<dbReference type="PIRSF" id="PIRSF038927">
    <property type="entry name" value="Catalase_clade2"/>
    <property type="match status" value="1"/>
</dbReference>
<dbReference type="InterPro" id="IPR041399">
    <property type="entry name" value="Catalase_large_C"/>
</dbReference>
<dbReference type="InterPro" id="IPR002226">
    <property type="entry name" value="Catalase_haem_BS"/>
</dbReference>
<dbReference type="InterPro" id="IPR043156">
    <property type="entry name" value="Catalase_clade2_helical"/>
</dbReference>
<dbReference type="InterPro" id="IPR029062">
    <property type="entry name" value="Class_I_gatase-like"/>
</dbReference>
<dbReference type="PRINTS" id="PR00067">
    <property type="entry name" value="CATALASE"/>
</dbReference>
<dbReference type="EMBL" id="BAABAK010000016">
    <property type="protein sequence ID" value="GAA3977449.1"/>
    <property type="molecule type" value="Genomic_DNA"/>
</dbReference>
<evidence type="ECO:0000256" key="5">
    <source>
        <dbReference type="ARBA" id="ARBA00022617"/>
    </source>
</evidence>
<evidence type="ECO:0000256" key="9">
    <source>
        <dbReference type="ARBA" id="ARBA00023324"/>
    </source>
</evidence>
<dbReference type="EC" id="1.11.1.6" evidence="3 10"/>
<name>A0ABP7Q6S9_9SPHI</name>
<keyword evidence="15" id="KW-1185">Reference proteome</keyword>
<comment type="caution">
    <text evidence="14">The sequence shown here is derived from an EMBL/GenBank/DDBJ whole genome shotgun (WGS) entry which is preliminary data.</text>
</comment>